<dbReference type="STRING" id="98403.A0A151GTX1"/>
<keyword evidence="1" id="KW-0732">Signal</keyword>
<accession>A0A151GTX1</accession>
<dbReference type="InParanoid" id="A0A151GTX1"/>
<name>A0A151GTX1_DRECN</name>
<feature type="signal peptide" evidence="1">
    <location>
        <begin position="1"/>
        <end position="18"/>
    </location>
</feature>
<evidence type="ECO:0000313" key="3">
    <source>
        <dbReference type="EMBL" id="KYK60555.1"/>
    </source>
</evidence>
<dbReference type="InterPro" id="IPR057229">
    <property type="entry name" value="DUF7907"/>
</dbReference>
<gene>
    <name evidence="3" type="ORF">DCS_01692</name>
</gene>
<dbReference type="EMBL" id="LAYC01000001">
    <property type="protein sequence ID" value="KYK60555.1"/>
    <property type="molecule type" value="Genomic_DNA"/>
</dbReference>
<feature type="chain" id="PRO_5007580974" description="DUF7907 domain-containing protein" evidence="1">
    <location>
        <begin position="19"/>
        <end position="197"/>
    </location>
</feature>
<protein>
    <recommendedName>
        <fullName evidence="2">DUF7907 domain-containing protein</fullName>
    </recommendedName>
</protein>
<dbReference type="OrthoDB" id="3515453at2759"/>
<comment type="caution">
    <text evidence="3">The sequence shown here is derived from an EMBL/GenBank/DDBJ whole genome shotgun (WGS) entry which is preliminary data.</text>
</comment>
<feature type="domain" description="DUF7907" evidence="2">
    <location>
        <begin position="23"/>
        <end position="192"/>
    </location>
</feature>
<organism evidence="3 4">
    <name type="scientific">Drechmeria coniospora</name>
    <name type="common">Nematophagous fungus</name>
    <name type="synonym">Meria coniospora</name>
    <dbReference type="NCBI Taxonomy" id="98403"/>
    <lineage>
        <taxon>Eukaryota</taxon>
        <taxon>Fungi</taxon>
        <taxon>Dikarya</taxon>
        <taxon>Ascomycota</taxon>
        <taxon>Pezizomycotina</taxon>
        <taxon>Sordariomycetes</taxon>
        <taxon>Hypocreomycetidae</taxon>
        <taxon>Hypocreales</taxon>
        <taxon>Ophiocordycipitaceae</taxon>
        <taxon>Drechmeria</taxon>
    </lineage>
</organism>
<keyword evidence="4" id="KW-1185">Reference proteome</keyword>
<reference evidence="3 4" key="1">
    <citation type="journal article" date="2016" name="Sci. Rep.">
        <title>Insights into Adaptations to a Near-Obligate Nematode Endoparasitic Lifestyle from the Finished Genome of Drechmeria coniospora.</title>
        <authorList>
            <person name="Zhang L."/>
            <person name="Zhou Z."/>
            <person name="Guo Q."/>
            <person name="Fokkens L."/>
            <person name="Miskei M."/>
            <person name="Pocsi I."/>
            <person name="Zhang W."/>
            <person name="Chen M."/>
            <person name="Wang L."/>
            <person name="Sun Y."/>
            <person name="Donzelli B.G."/>
            <person name="Gibson D.M."/>
            <person name="Nelson D.R."/>
            <person name="Luo J.G."/>
            <person name="Rep M."/>
            <person name="Liu H."/>
            <person name="Yang S."/>
            <person name="Wang J."/>
            <person name="Krasnoff S.B."/>
            <person name="Xu Y."/>
            <person name="Molnar I."/>
            <person name="Lin M."/>
        </authorList>
    </citation>
    <scope>NUCLEOTIDE SEQUENCE [LARGE SCALE GENOMIC DNA]</scope>
    <source>
        <strain evidence="3 4">ARSEF 6962</strain>
    </source>
</reference>
<evidence type="ECO:0000313" key="4">
    <source>
        <dbReference type="Proteomes" id="UP000076580"/>
    </source>
</evidence>
<dbReference type="Pfam" id="PF25484">
    <property type="entry name" value="DUF7907"/>
    <property type="match status" value="1"/>
</dbReference>
<dbReference type="GeneID" id="63714335"/>
<evidence type="ECO:0000256" key="1">
    <source>
        <dbReference type="SAM" id="SignalP"/>
    </source>
</evidence>
<dbReference type="RefSeq" id="XP_040659907.1">
    <property type="nucleotide sequence ID" value="XM_040799024.1"/>
</dbReference>
<proteinExistence type="predicted"/>
<dbReference type="Proteomes" id="UP000076580">
    <property type="component" value="Chromosome 01"/>
</dbReference>
<dbReference type="AlphaFoldDB" id="A0A151GTX1"/>
<sequence>MKFMHIMAPLLFAGVATAEQIQSKPFHLLVRSKHRSLHNQKLAACHSGAATQSLCLTGDTGSMFYLNRTEGSQSPVKNLQPAGKLIWNLPIQNGPVSLSMSFHVEPSSNVALPLFEPSDISQLVAFDKKDRLAILSYLDDTQKPPKSEALVLKNWYACMTYYSGYRYQTLSWALGSKKIKPENPSCKKVKVERRFLL</sequence>
<evidence type="ECO:0000259" key="2">
    <source>
        <dbReference type="Pfam" id="PF25484"/>
    </source>
</evidence>